<dbReference type="GO" id="GO:0046983">
    <property type="term" value="F:protein dimerization activity"/>
    <property type="evidence" value="ECO:0007669"/>
    <property type="project" value="InterPro"/>
</dbReference>
<dbReference type="GO" id="GO:0000981">
    <property type="term" value="F:DNA-binding transcription factor activity, RNA polymerase II-specific"/>
    <property type="evidence" value="ECO:0007669"/>
    <property type="project" value="TreeGrafter"/>
</dbReference>
<dbReference type="GO" id="GO:0005634">
    <property type="term" value="C:nucleus"/>
    <property type="evidence" value="ECO:0007669"/>
    <property type="project" value="UniProtKB-SubCell"/>
</dbReference>
<keyword evidence="4" id="KW-0804">Transcription</keyword>
<accession>A0A1L8DI61</accession>
<evidence type="ECO:0000256" key="3">
    <source>
        <dbReference type="ARBA" id="ARBA00023125"/>
    </source>
</evidence>
<name>A0A1L8DI61_9DIPT</name>
<evidence type="ECO:0000256" key="5">
    <source>
        <dbReference type="ARBA" id="ARBA00023242"/>
    </source>
</evidence>
<dbReference type="CDD" id="cd11419">
    <property type="entry name" value="bHLHzip_TFAP4"/>
    <property type="match status" value="1"/>
</dbReference>
<evidence type="ECO:0000256" key="4">
    <source>
        <dbReference type="ARBA" id="ARBA00023163"/>
    </source>
</evidence>
<keyword evidence="5" id="KW-0539">Nucleus</keyword>
<dbReference type="AlphaFoldDB" id="A0A1L8DI61"/>
<dbReference type="GO" id="GO:0000978">
    <property type="term" value="F:RNA polymerase II cis-regulatory region sequence-specific DNA binding"/>
    <property type="evidence" value="ECO:0007669"/>
    <property type="project" value="TreeGrafter"/>
</dbReference>
<evidence type="ECO:0000256" key="6">
    <source>
        <dbReference type="SAM" id="MobiDB-lite"/>
    </source>
</evidence>
<evidence type="ECO:0000313" key="8">
    <source>
        <dbReference type="EMBL" id="JAV06136.1"/>
    </source>
</evidence>
<dbReference type="SMART" id="SM00353">
    <property type="entry name" value="HLH"/>
    <property type="match status" value="1"/>
</dbReference>
<reference evidence="8" key="1">
    <citation type="submission" date="2016-12" db="EMBL/GenBank/DDBJ databases">
        <title>An insight into the sialome and mialome of the sand fly, Nyssomyia neivai.</title>
        <authorList>
            <person name="Sebastian V."/>
            <person name="Goulart T.M."/>
            <person name="Oliveira W."/>
            <person name="Calvo E."/>
            <person name="Oliveira L.F."/>
            <person name="Pinto M.C."/>
            <person name="Rosselino A.M."/>
            <person name="Ribeiro J.M."/>
        </authorList>
    </citation>
    <scope>NUCLEOTIDE SEQUENCE</scope>
</reference>
<feature type="region of interest" description="Disordered" evidence="6">
    <location>
        <begin position="10"/>
        <end position="32"/>
    </location>
</feature>
<evidence type="ECO:0000259" key="7">
    <source>
        <dbReference type="PROSITE" id="PS50888"/>
    </source>
</evidence>
<keyword evidence="2" id="KW-0805">Transcription regulation</keyword>
<dbReference type="EMBL" id="GFDF01007948">
    <property type="protein sequence ID" value="JAV06136.1"/>
    <property type="molecule type" value="Transcribed_RNA"/>
</dbReference>
<evidence type="ECO:0000256" key="1">
    <source>
        <dbReference type="ARBA" id="ARBA00004123"/>
    </source>
</evidence>
<dbReference type="InterPro" id="IPR011598">
    <property type="entry name" value="bHLH_dom"/>
</dbReference>
<dbReference type="PANTHER" id="PTHR15741:SF27">
    <property type="entry name" value="TRANSCRIPTION FACTOR AP-4"/>
    <property type="match status" value="1"/>
</dbReference>
<dbReference type="PROSITE" id="PS50888">
    <property type="entry name" value="BHLH"/>
    <property type="match status" value="1"/>
</dbReference>
<proteinExistence type="predicted"/>
<dbReference type="PANTHER" id="PTHR15741">
    <property type="entry name" value="BASIC HELIX-LOOP-HELIX ZIP TRANSCRIPTION FACTOR"/>
    <property type="match status" value="1"/>
</dbReference>
<sequence length="490" mass="54573">MQKGDEKFIIKQEDGGGGGHHNSSTMIDNDKKMRRQIANSNERRRMQSINAGFQSLRLLLPHHEGEKLSKAAILQQTAEFVYNLEQDKNRLMSNVSYLRELLIKNNINPDLPTVNVSTTASATTSTVSGKKRKLDNVMTMQTISDSSDEGLGSMSPEPLTFVTVMTKPSGAITTTTPSSAATTNSILAKEVVELKHQLELERRQKIMLEDQLRQVECHVYPEHRLSRDERMYHHQEVIEHTDNLRMDGVDMVDGIEDGVEVIEEDDEDDSTTISIIPEDAPMTKVSLSQLSDLQHSQDVQVLSLESIPPTGQNVVVCSSPVHEISIEEAHGLSPSRVVVECTTKDDKVVEISAKQRLQPILEAVIKAEPKVEVERISNSPVSLTVVKTEDSSASAAQSRMYLTSTSRQNLETIVEAIRHLEGDHLFGETTQEQPTQEAPLALTTHNKHVQSRKIHVDVNPFLHFRTPTGTTAQHLQQQCRPGVIVVKQNS</sequence>
<dbReference type="Gene3D" id="4.10.280.10">
    <property type="entry name" value="Helix-loop-helix DNA-binding domain"/>
    <property type="match status" value="1"/>
</dbReference>
<dbReference type="Pfam" id="PF00010">
    <property type="entry name" value="HLH"/>
    <property type="match status" value="1"/>
</dbReference>
<protein>
    <submittedName>
        <fullName evidence="8">Putative bhlh transcription factor</fullName>
    </submittedName>
</protein>
<comment type="subcellular location">
    <subcellularLocation>
        <location evidence="1">Nucleus</location>
    </subcellularLocation>
</comment>
<evidence type="ECO:0000256" key="2">
    <source>
        <dbReference type="ARBA" id="ARBA00023015"/>
    </source>
</evidence>
<dbReference type="SUPFAM" id="SSF47459">
    <property type="entry name" value="HLH, helix-loop-helix DNA-binding domain"/>
    <property type="match status" value="1"/>
</dbReference>
<dbReference type="InterPro" id="IPR036638">
    <property type="entry name" value="HLH_DNA-bd_sf"/>
</dbReference>
<organism evidence="8">
    <name type="scientific">Nyssomyia neivai</name>
    <dbReference type="NCBI Taxonomy" id="330878"/>
    <lineage>
        <taxon>Eukaryota</taxon>
        <taxon>Metazoa</taxon>
        <taxon>Ecdysozoa</taxon>
        <taxon>Arthropoda</taxon>
        <taxon>Hexapoda</taxon>
        <taxon>Insecta</taxon>
        <taxon>Pterygota</taxon>
        <taxon>Neoptera</taxon>
        <taxon>Endopterygota</taxon>
        <taxon>Diptera</taxon>
        <taxon>Nematocera</taxon>
        <taxon>Psychodoidea</taxon>
        <taxon>Psychodidae</taxon>
        <taxon>Nyssomyia</taxon>
    </lineage>
</organism>
<dbReference type="InterPro" id="IPR052207">
    <property type="entry name" value="Max-like/E-box_TFs"/>
</dbReference>
<keyword evidence="3" id="KW-0238">DNA-binding</keyword>
<feature type="domain" description="BHLH" evidence="7">
    <location>
        <begin position="33"/>
        <end position="84"/>
    </location>
</feature>